<dbReference type="Pfam" id="PF07883">
    <property type="entry name" value="Cupin_2"/>
    <property type="match status" value="1"/>
</dbReference>
<sequence>MTNQQLETFLFQYTESEQRHLREQPPQLSPRYRNIPKVVYNGREMYQFNFGSLLKNRSVCVNKESRFTVIPEHIHSVIEFLYVYSGRCTQIINGQSIQMAQGDICMLDTHVPHSIQPLGKNDIVITIEMKKEYLTQGFLQRLGNNGIINGFLINALSSEAAHDQYLLFHNREETPIHAVIQSILCESYDPQICGDKMIDAYMIVLFCQILRQYRSQSFSPKAKSQWKIVDILDYLEANYLTVTLQSTADHFGFHPNYLSAFIKKETGRTFKELVILQKMCQACFYLTNTDFPIYEIAQKVGYDNLGFFYRKFTELYHMTPQEFRERKAYA</sequence>
<dbReference type="InterPro" id="IPR014710">
    <property type="entry name" value="RmlC-like_jellyroll"/>
</dbReference>
<evidence type="ECO:0000259" key="4">
    <source>
        <dbReference type="PROSITE" id="PS01124"/>
    </source>
</evidence>
<reference evidence="5 6" key="1">
    <citation type="journal article" date="2017" name="Front. Microbiol.">
        <title>New Insights into the Diversity of the Genus Faecalibacterium.</title>
        <authorList>
            <person name="Benevides L."/>
            <person name="Burman S."/>
            <person name="Martin R."/>
            <person name="Robert V."/>
            <person name="Thomas M."/>
            <person name="Miquel S."/>
            <person name="Chain F."/>
            <person name="Sokol H."/>
            <person name="Bermudez-Humaran L.G."/>
            <person name="Morrison M."/>
            <person name="Langella P."/>
            <person name="Azevedo V.A."/>
            <person name="Chatel J.M."/>
            <person name="Soares S."/>
        </authorList>
    </citation>
    <scope>NUCLEOTIDE SEQUENCE [LARGE SCALE GENOMIC DNA]</scope>
    <source>
        <strain evidence="5 6">CNCM I 4546</strain>
    </source>
</reference>
<dbReference type="GO" id="GO:0043565">
    <property type="term" value="F:sequence-specific DNA binding"/>
    <property type="evidence" value="ECO:0007669"/>
    <property type="project" value="InterPro"/>
</dbReference>
<keyword evidence="2" id="KW-0238">DNA-binding</keyword>
<keyword evidence="3" id="KW-0804">Transcription</keyword>
<comment type="caution">
    <text evidence="5">The sequence shown here is derived from an EMBL/GenBank/DDBJ whole genome shotgun (WGS) entry which is preliminary data.</text>
</comment>
<feature type="domain" description="HTH araC/xylS-type" evidence="4">
    <location>
        <begin position="229"/>
        <end position="326"/>
    </location>
</feature>
<dbReference type="SMART" id="SM00342">
    <property type="entry name" value="HTH_ARAC"/>
    <property type="match status" value="1"/>
</dbReference>
<dbReference type="InterPro" id="IPR009057">
    <property type="entry name" value="Homeodomain-like_sf"/>
</dbReference>
<dbReference type="Gene3D" id="1.10.10.60">
    <property type="entry name" value="Homeodomain-like"/>
    <property type="match status" value="2"/>
</dbReference>
<accession>A0A2A6ZVZ8</accession>
<dbReference type="EMBL" id="NMTV01000076">
    <property type="protein sequence ID" value="PDX71075.1"/>
    <property type="molecule type" value="Genomic_DNA"/>
</dbReference>
<evidence type="ECO:0000313" key="6">
    <source>
        <dbReference type="Proteomes" id="UP000219901"/>
    </source>
</evidence>
<evidence type="ECO:0000256" key="3">
    <source>
        <dbReference type="ARBA" id="ARBA00023163"/>
    </source>
</evidence>
<dbReference type="Pfam" id="PF12833">
    <property type="entry name" value="HTH_18"/>
    <property type="match status" value="1"/>
</dbReference>
<dbReference type="InterPro" id="IPR013096">
    <property type="entry name" value="Cupin_2"/>
</dbReference>
<organism evidence="5 6">
    <name type="scientific">Faecalibacterium prausnitzii</name>
    <dbReference type="NCBI Taxonomy" id="853"/>
    <lineage>
        <taxon>Bacteria</taxon>
        <taxon>Bacillati</taxon>
        <taxon>Bacillota</taxon>
        <taxon>Clostridia</taxon>
        <taxon>Eubacteriales</taxon>
        <taxon>Oscillospiraceae</taxon>
        <taxon>Faecalibacterium</taxon>
    </lineage>
</organism>
<dbReference type="InterPro" id="IPR020449">
    <property type="entry name" value="Tscrpt_reg_AraC-type_HTH"/>
</dbReference>
<protein>
    <recommendedName>
        <fullName evidence="4">HTH araC/xylS-type domain-containing protein</fullName>
    </recommendedName>
</protein>
<dbReference type="SUPFAM" id="SSF46689">
    <property type="entry name" value="Homeodomain-like"/>
    <property type="match status" value="1"/>
</dbReference>
<dbReference type="AlphaFoldDB" id="A0A2A6ZVZ8"/>
<name>A0A2A6ZVZ8_9FIRM</name>
<dbReference type="GO" id="GO:0003700">
    <property type="term" value="F:DNA-binding transcription factor activity"/>
    <property type="evidence" value="ECO:0007669"/>
    <property type="project" value="InterPro"/>
</dbReference>
<evidence type="ECO:0000256" key="1">
    <source>
        <dbReference type="ARBA" id="ARBA00023015"/>
    </source>
</evidence>
<dbReference type="Gene3D" id="2.60.120.10">
    <property type="entry name" value="Jelly Rolls"/>
    <property type="match status" value="1"/>
</dbReference>
<dbReference type="PRINTS" id="PR00032">
    <property type="entry name" value="HTHARAC"/>
</dbReference>
<dbReference type="PANTHER" id="PTHR43280:SF28">
    <property type="entry name" value="HTH-TYPE TRANSCRIPTIONAL ACTIVATOR RHAS"/>
    <property type="match status" value="1"/>
</dbReference>
<gene>
    <name evidence="5" type="ORF">CGS55_15460</name>
</gene>
<keyword evidence="1" id="KW-0805">Transcription regulation</keyword>
<dbReference type="PROSITE" id="PS01124">
    <property type="entry name" value="HTH_ARAC_FAMILY_2"/>
    <property type="match status" value="1"/>
</dbReference>
<proteinExistence type="predicted"/>
<dbReference type="RefSeq" id="WP_097784002.1">
    <property type="nucleotide sequence ID" value="NZ_NMTV01000076.1"/>
</dbReference>
<dbReference type="InterPro" id="IPR011051">
    <property type="entry name" value="RmlC_Cupin_sf"/>
</dbReference>
<dbReference type="PANTHER" id="PTHR43280">
    <property type="entry name" value="ARAC-FAMILY TRANSCRIPTIONAL REGULATOR"/>
    <property type="match status" value="1"/>
</dbReference>
<evidence type="ECO:0000313" key="5">
    <source>
        <dbReference type="EMBL" id="PDX71075.1"/>
    </source>
</evidence>
<evidence type="ECO:0000256" key="2">
    <source>
        <dbReference type="ARBA" id="ARBA00023125"/>
    </source>
</evidence>
<dbReference type="SUPFAM" id="SSF51182">
    <property type="entry name" value="RmlC-like cupins"/>
    <property type="match status" value="1"/>
</dbReference>
<dbReference type="InterPro" id="IPR018060">
    <property type="entry name" value="HTH_AraC"/>
</dbReference>
<dbReference type="Proteomes" id="UP000219901">
    <property type="component" value="Unassembled WGS sequence"/>
</dbReference>